<evidence type="ECO:0000256" key="7">
    <source>
        <dbReference type="ARBA" id="ARBA00022741"/>
    </source>
</evidence>
<comment type="subcellular location">
    <subcellularLocation>
        <location evidence="2">Cell membrane</location>
        <topology evidence="2">Multi-pass membrane protein</topology>
    </subcellularLocation>
</comment>
<dbReference type="PROSITE" id="PS50109">
    <property type="entry name" value="HIS_KIN"/>
    <property type="match status" value="1"/>
</dbReference>
<evidence type="ECO:0000259" key="11">
    <source>
        <dbReference type="PROSITE" id="PS50109"/>
    </source>
</evidence>
<organism evidence="13 14">
    <name type="scientific">Idiomarina aquatica</name>
    <dbReference type="NCBI Taxonomy" id="1327752"/>
    <lineage>
        <taxon>Bacteria</taxon>
        <taxon>Pseudomonadati</taxon>
        <taxon>Pseudomonadota</taxon>
        <taxon>Gammaproteobacteria</taxon>
        <taxon>Alteromonadales</taxon>
        <taxon>Idiomarinaceae</taxon>
        <taxon>Idiomarina</taxon>
    </lineage>
</organism>
<dbReference type="EC" id="2.7.13.3" evidence="3"/>
<dbReference type="InterPro" id="IPR005467">
    <property type="entry name" value="His_kinase_dom"/>
</dbReference>
<dbReference type="Pfam" id="PF00672">
    <property type="entry name" value="HAMP"/>
    <property type="match status" value="1"/>
</dbReference>
<keyword evidence="10" id="KW-0812">Transmembrane</keyword>
<dbReference type="Pfam" id="PF02518">
    <property type="entry name" value="HATPase_c"/>
    <property type="match status" value="1"/>
</dbReference>
<evidence type="ECO:0000256" key="1">
    <source>
        <dbReference type="ARBA" id="ARBA00000085"/>
    </source>
</evidence>
<dbReference type="PROSITE" id="PS50885">
    <property type="entry name" value="HAMP"/>
    <property type="match status" value="1"/>
</dbReference>
<evidence type="ECO:0000256" key="2">
    <source>
        <dbReference type="ARBA" id="ARBA00004651"/>
    </source>
</evidence>
<dbReference type="Pfam" id="PF00512">
    <property type="entry name" value="HisKA"/>
    <property type="match status" value="1"/>
</dbReference>
<reference evidence="13 14" key="1">
    <citation type="submission" date="2019-03" db="EMBL/GenBank/DDBJ databases">
        <title>Freshwater and sediment microbial communities from various areas in North America, analyzing microbe dynamics in response to fracking.</title>
        <authorList>
            <person name="Lamendella R."/>
        </authorList>
    </citation>
    <scope>NUCLEOTIDE SEQUENCE [LARGE SCALE GENOMIC DNA]</scope>
    <source>
        <strain evidence="13 14">18_TX</strain>
    </source>
</reference>
<evidence type="ECO:0000256" key="6">
    <source>
        <dbReference type="ARBA" id="ARBA00022679"/>
    </source>
</evidence>
<dbReference type="SMART" id="SM00304">
    <property type="entry name" value="HAMP"/>
    <property type="match status" value="1"/>
</dbReference>
<dbReference type="InterPro" id="IPR004358">
    <property type="entry name" value="Sig_transdc_His_kin-like_C"/>
</dbReference>
<dbReference type="GO" id="GO:0000155">
    <property type="term" value="F:phosphorelay sensor kinase activity"/>
    <property type="evidence" value="ECO:0007669"/>
    <property type="project" value="InterPro"/>
</dbReference>
<dbReference type="OrthoDB" id="9804645at2"/>
<dbReference type="InterPro" id="IPR050980">
    <property type="entry name" value="2C_sensor_his_kinase"/>
</dbReference>
<evidence type="ECO:0000259" key="12">
    <source>
        <dbReference type="PROSITE" id="PS50885"/>
    </source>
</evidence>
<evidence type="ECO:0000256" key="3">
    <source>
        <dbReference type="ARBA" id="ARBA00012438"/>
    </source>
</evidence>
<dbReference type="InterPro" id="IPR003660">
    <property type="entry name" value="HAMP_dom"/>
</dbReference>
<keyword evidence="8 13" id="KW-0418">Kinase</keyword>
<proteinExistence type="predicted"/>
<keyword evidence="9" id="KW-0067">ATP-binding</keyword>
<dbReference type="InterPro" id="IPR003594">
    <property type="entry name" value="HATPase_dom"/>
</dbReference>
<evidence type="ECO:0000256" key="8">
    <source>
        <dbReference type="ARBA" id="ARBA00022777"/>
    </source>
</evidence>
<dbReference type="SMART" id="SM00388">
    <property type="entry name" value="HisKA"/>
    <property type="match status" value="1"/>
</dbReference>
<keyword evidence="10" id="KW-1133">Transmembrane helix</keyword>
<dbReference type="GO" id="GO:0005886">
    <property type="term" value="C:plasma membrane"/>
    <property type="evidence" value="ECO:0007669"/>
    <property type="project" value="UniProtKB-SubCell"/>
</dbReference>
<name>A0A4R6P7T3_9GAMM</name>
<sequence length="451" mass="50462">MISNSSRRKSRWYQSLTLRLLLLFWALLFVTASSGYFLAVWNRATPEPQPVAEPIKRTIAPLLQDPVTFLSLEPGRLIAGNYRVAARVSAAGQQKLMLDEYLGEQHRRTLLRFLNYEQTMQMPLADRLLIGPFELNGNKVLVTRPLQAAEWQDQAQAERELTQARTWAIVSGSFVIAILLGVWLIRPIRRLSSATREIAAGSAEPNLAKLPNRRDEIGDLARSLAQTARDLAVSRDAQRRLLSDVSHELRSPMARMQVALDLTDASEDDAHIQQLRRDTERLNLIIERILSLSKLENGLVNLNKEAVDTGQLVARLIDDIQYADAALGQRLEQQHAQWPELQSDEELLRMIIENIVRNALHYTDGTVELGYSLSDNQHRISIRDHGPGVDDDLLAKLFEPFYRGDPSRKHKAGVGLGLALSQRAAVVLGGTLSASNHPDGGLEVVLTLPQD</sequence>
<gene>
    <name evidence="13" type="ORF">DEU29_11159</name>
</gene>
<dbReference type="SMART" id="SM00387">
    <property type="entry name" value="HATPase_c"/>
    <property type="match status" value="1"/>
</dbReference>
<comment type="caution">
    <text evidence="13">The sequence shown here is derived from an EMBL/GenBank/DDBJ whole genome shotgun (WGS) entry which is preliminary data.</text>
</comment>
<evidence type="ECO:0000256" key="5">
    <source>
        <dbReference type="ARBA" id="ARBA00022553"/>
    </source>
</evidence>
<dbReference type="Gene3D" id="3.30.565.10">
    <property type="entry name" value="Histidine kinase-like ATPase, C-terminal domain"/>
    <property type="match status" value="1"/>
</dbReference>
<protein>
    <recommendedName>
        <fullName evidence="3">histidine kinase</fullName>
        <ecNumber evidence="3">2.7.13.3</ecNumber>
    </recommendedName>
</protein>
<dbReference type="PANTHER" id="PTHR44936:SF10">
    <property type="entry name" value="SENSOR PROTEIN RSTB"/>
    <property type="match status" value="1"/>
</dbReference>
<dbReference type="InterPro" id="IPR036890">
    <property type="entry name" value="HATPase_C_sf"/>
</dbReference>
<dbReference type="InterPro" id="IPR003661">
    <property type="entry name" value="HisK_dim/P_dom"/>
</dbReference>
<dbReference type="Gene3D" id="1.10.287.130">
    <property type="match status" value="1"/>
</dbReference>
<dbReference type="Gene3D" id="6.10.340.10">
    <property type="match status" value="1"/>
</dbReference>
<comment type="catalytic activity">
    <reaction evidence="1">
        <text>ATP + protein L-histidine = ADP + protein N-phospho-L-histidine.</text>
        <dbReference type="EC" id="2.7.13.3"/>
    </reaction>
</comment>
<dbReference type="SUPFAM" id="SSF158472">
    <property type="entry name" value="HAMP domain-like"/>
    <property type="match status" value="1"/>
</dbReference>
<dbReference type="PANTHER" id="PTHR44936">
    <property type="entry name" value="SENSOR PROTEIN CREC"/>
    <property type="match status" value="1"/>
</dbReference>
<accession>A0A4R6P7T3</accession>
<keyword evidence="4" id="KW-1003">Cell membrane</keyword>
<evidence type="ECO:0000256" key="9">
    <source>
        <dbReference type="ARBA" id="ARBA00022840"/>
    </source>
</evidence>
<keyword evidence="6" id="KW-0808">Transferase</keyword>
<evidence type="ECO:0000313" key="14">
    <source>
        <dbReference type="Proteomes" id="UP000295531"/>
    </source>
</evidence>
<feature type="domain" description="Histidine kinase" evidence="11">
    <location>
        <begin position="244"/>
        <end position="451"/>
    </location>
</feature>
<keyword evidence="7" id="KW-0547">Nucleotide-binding</keyword>
<dbReference type="PRINTS" id="PR00344">
    <property type="entry name" value="BCTRLSENSOR"/>
</dbReference>
<evidence type="ECO:0000313" key="13">
    <source>
        <dbReference type="EMBL" id="TDP32119.1"/>
    </source>
</evidence>
<dbReference type="Proteomes" id="UP000295531">
    <property type="component" value="Unassembled WGS sequence"/>
</dbReference>
<keyword evidence="10" id="KW-0472">Membrane</keyword>
<dbReference type="RefSeq" id="WP_133540036.1">
    <property type="nucleotide sequence ID" value="NZ_SNXI01000011.1"/>
</dbReference>
<dbReference type="SUPFAM" id="SSF55874">
    <property type="entry name" value="ATPase domain of HSP90 chaperone/DNA topoisomerase II/histidine kinase"/>
    <property type="match status" value="1"/>
</dbReference>
<dbReference type="CDD" id="cd06225">
    <property type="entry name" value="HAMP"/>
    <property type="match status" value="1"/>
</dbReference>
<keyword evidence="14" id="KW-1185">Reference proteome</keyword>
<evidence type="ECO:0000256" key="10">
    <source>
        <dbReference type="SAM" id="Phobius"/>
    </source>
</evidence>
<keyword evidence="5" id="KW-0597">Phosphoprotein</keyword>
<dbReference type="CDD" id="cd00082">
    <property type="entry name" value="HisKA"/>
    <property type="match status" value="1"/>
</dbReference>
<feature type="domain" description="HAMP" evidence="12">
    <location>
        <begin position="182"/>
        <end position="236"/>
    </location>
</feature>
<evidence type="ECO:0000256" key="4">
    <source>
        <dbReference type="ARBA" id="ARBA00022475"/>
    </source>
</evidence>
<dbReference type="SUPFAM" id="SSF47384">
    <property type="entry name" value="Homodimeric domain of signal transducing histidine kinase"/>
    <property type="match status" value="1"/>
</dbReference>
<dbReference type="AlphaFoldDB" id="A0A4R6P7T3"/>
<dbReference type="GO" id="GO:0005524">
    <property type="term" value="F:ATP binding"/>
    <property type="evidence" value="ECO:0007669"/>
    <property type="project" value="UniProtKB-KW"/>
</dbReference>
<dbReference type="EMBL" id="SNXI01000011">
    <property type="protein sequence ID" value="TDP32119.1"/>
    <property type="molecule type" value="Genomic_DNA"/>
</dbReference>
<dbReference type="InterPro" id="IPR036097">
    <property type="entry name" value="HisK_dim/P_sf"/>
</dbReference>
<feature type="transmembrane region" description="Helical" evidence="10">
    <location>
        <begin position="166"/>
        <end position="185"/>
    </location>
</feature>